<sequence length="754" mass="85920">MIVSPHSSQSRKSLAIFAVLTLLQILTGVLYKISPQIKQGSQSFAAIVFYAEVLKLFISTVIIYITADSQISGEAFDVHRCVFFRKISTISTKFCEQVTWRFLLYSAGIASLYCCNNSLLISSSNSMDSTISTLATSVSIPFTLLILSGLCDRCINHFDWIALSLQLIGLGISQYNGCQQSSSQLDYIILITMAILTAVSRVGNEYCVKYLNIDLQVQNLVLYSLNVMFHFVLFYKSLAVLNYSWWMMAMSVCYSLIGLIVSAVYKYSDIFMQLWSFSCATVVLILCNSLLFGSVVDAHIYAGVLIVLLGFYLFILQRDDFAAVPIERTVTNDEEATRSSSVKIILLILFTIIGYFTLLSTRTTIRPIPFRNSNTTESLHTTTVITKQQVTNSFFQITRIDPIRLNRPLKIHGIFNVKDAELQLTVNAIKCSLYYFSNNETICNAPDLIDKLPRNATVEITVKARYGSSSIEQKITVARWMTHWEREHILLLICFGQARYERIAFLSMFEDLFPKVIYAGPTAGENIVLCPELPWRNHVCMSRVIEQYPNYNGYLYQTFDTGVILFNLFSFDLLKIWRAKDYRSRDPPFGSPVHEGSAAGWMWNVHPVLADTKKAFAIINSESQKNTSDGQRYRRYMKNLVTNAGAADMRLGSFSDLYYIPKHLTNDWLFLAGRGGVFDKCNVIHEIVSPTISWMITDKITTKYQTFEGSYSTDASIQEYLRNPHHHYFHRVNLTDKNERDFVKTIKEKSHVYV</sequence>
<evidence type="ECO:0000313" key="7">
    <source>
        <dbReference type="EMBL" id="CAF1238530.1"/>
    </source>
</evidence>
<reference evidence="8" key="1">
    <citation type="submission" date="2021-02" db="EMBL/GenBank/DDBJ databases">
        <authorList>
            <person name="Nowell W R."/>
        </authorList>
    </citation>
    <scope>NUCLEOTIDE SEQUENCE</scope>
</reference>
<dbReference type="Proteomes" id="UP000663828">
    <property type="component" value="Unassembled WGS sequence"/>
</dbReference>
<evidence type="ECO:0000256" key="5">
    <source>
        <dbReference type="ARBA" id="ARBA00023136"/>
    </source>
</evidence>
<dbReference type="AlphaFoldDB" id="A0A815E1N6"/>
<dbReference type="InterPro" id="IPR007271">
    <property type="entry name" value="Nuc_sug_transpt"/>
</dbReference>
<feature type="transmembrane region" description="Helical" evidence="6">
    <location>
        <begin position="245"/>
        <end position="267"/>
    </location>
</feature>
<evidence type="ECO:0000256" key="2">
    <source>
        <dbReference type="ARBA" id="ARBA00022597"/>
    </source>
</evidence>
<protein>
    <submittedName>
        <fullName evidence="8">Uncharacterized protein</fullName>
    </submittedName>
</protein>
<gene>
    <name evidence="8" type="ORF">EDS130_LOCUS31019</name>
    <name evidence="7" type="ORF">XAT740_LOCUS25610</name>
</gene>
<accession>A0A815E1N6</accession>
<keyword evidence="5 6" id="KW-0472">Membrane</keyword>
<keyword evidence="4 6" id="KW-1133">Transmembrane helix</keyword>
<dbReference type="EMBL" id="CAJNOR010002040">
    <property type="protein sequence ID" value="CAF1238530.1"/>
    <property type="molecule type" value="Genomic_DNA"/>
</dbReference>
<dbReference type="PANTHER" id="PTHR10231">
    <property type="entry name" value="NUCLEOTIDE-SUGAR TRANSMEMBRANE TRANSPORTER"/>
    <property type="match status" value="1"/>
</dbReference>
<feature type="transmembrane region" description="Helical" evidence="6">
    <location>
        <begin position="14"/>
        <end position="31"/>
    </location>
</feature>
<feature type="transmembrane region" description="Helical" evidence="6">
    <location>
        <begin position="43"/>
        <end position="67"/>
    </location>
</feature>
<feature type="transmembrane region" description="Helical" evidence="6">
    <location>
        <begin position="131"/>
        <end position="151"/>
    </location>
</feature>
<evidence type="ECO:0000256" key="3">
    <source>
        <dbReference type="ARBA" id="ARBA00022692"/>
    </source>
</evidence>
<dbReference type="GO" id="GO:0015165">
    <property type="term" value="F:pyrimidine nucleotide-sugar transmembrane transporter activity"/>
    <property type="evidence" value="ECO:0007669"/>
    <property type="project" value="InterPro"/>
</dbReference>
<evidence type="ECO:0000256" key="1">
    <source>
        <dbReference type="ARBA" id="ARBA00004141"/>
    </source>
</evidence>
<dbReference type="Proteomes" id="UP000663852">
    <property type="component" value="Unassembled WGS sequence"/>
</dbReference>
<name>A0A815E1N6_ADIRI</name>
<proteinExistence type="predicted"/>
<keyword evidence="2" id="KW-0762">Sugar transport</keyword>
<keyword evidence="9" id="KW-1185">Reference proteome</keyword>
<keyword evidence="3 6" id="KW-0812">Transmembrane</keyword>
<evidence type="ECO:0000313" key="8">
    <source>
        <dbReference type="EMBL" id="CAF1308782.1"/>
    </source>
</evidence>
<evidence type="ECO:0000313" key="10">
    <source>
        <dbReference type="Proteomes" id="UP000663852"/>
    </source>
</evidence>
<comment type="caution">
    <text evidence="8">The sequence shown here is derived from an EMBL/GenBank/DDBJ whole genome shotgun (WGS) entry which is preliminary data.</text>
</comment>
<evidence type="ECO:0000256" key="4">
    <source>
        <dbReference type="ARBA" id="ARBA00022989"/>
    </source>
</evidence>
<keyword evidence="2" id="KW-0813">Transport</keyword>
<dbReference type="OrthoDB" id="5945766at2759"/>
<evidence type="ECO:0000313" key="9">
    <source>
        <dbReference type="Proteomes" id="UP000663828"/>
    </source>
</evidence>
<dbReference type="EMBL" id="CAJNOJ010000223">
    <property type="protein sequence ID" value="CAF1308782.1"/>
    <property type="molecule type" value="Genomic_DNA"/>
</dbReference>
<feature type="transmembrane region" description="Helical" evidence="6">
    <location>
        <begin position="220"/>
        <end position="239"/>
    </location>
</feature>
<organism evidence="8 10">
    <name type="scientific">Adineta ricciae</name>
    <name type="common">Rotifer</name>
    <dbReference type="NCBI Taxonomy" id="249248"/>
    <lineage>
        <taxon>Eukaryota</taxon>
        <taxon>Metazoa</taxon>
        <taxon>Spiralia</taxon>
        <taxon>Gnathifera</taxon>
        <taxon>Rotifera</taxon>
        <taxon>Eurotatoria</taxon>
        <taxon>Bdelloidea</taxon>
        <taxon>Adinetida</taxon>
        <taxon>Adinetidae</taxon>
        <taxon>Adineta</taxon>
    </lineage>
</organism>
<feature type="transmembrane region" description="Helical" evidence="6">
    <location>
        <begin position="344"/>
        <end position="361"/>
    </location>
</feature>
<feature type="transmembrane region" description="Helical" evidence="6">
    <location>
        <begin position="274"/>
        <end position="292"/>
    </location>
</feature>
<evidence type="ECO:0000256" key="6">
    <source>
        <dbReference type="SAM" id="Phobius"/>
    </source>
</evidence>
<comment type="subcellular location">
    <subcellularLocation>
        <location evidence="1">Membrane</location>
        <topology evidence="1">Multi-pass membrane protein</topology>
    </subcellularLocation>
</comment>
<dbReference type="GO" id="GO:0000139">
    <property type="term" value="C:Golgi membrane"/>
    <property type="evidence" value="ECO:0007669"/>
    <property type="project" value="InterPro"/>
</dbReference>
<feature type="transmembrane region" description="Helical" evidence="6">
    <location>
        <begin position="298"/>
        <end position="316"/>
    </location>
</feature>